<proteinExistence type="predicted"/>
<protein>
    <recommendedName>
        <fullName evidence="1">F-box domain-containing protein</fullName>
    </recommendedName>
</protein>
<dbReference type="SMART" id="SM00256">
    <property type="entry name" value="FBOX"/>
    <property type="match status" value="1"/>
</dbReference>
<dbReference type="PROSITE" id="PS50181">
    <property type="entry name" value="FBOX"/>
    <property type="match status" value="1"/>
</dbReference>
<dbReference type="PANTHER" id="PTHR31672">
    <property type="entry name" value="BNACNNG10540D PROTEIN"/>
    <property type="match status" value="1"/>
</dbReference>
<dbReference type="NCBIfam" id="TIGR01640">
    <property type="entry name" value="F_box_assoc_1"/>
    <property type="match status" value="1"/>
</dbReference>
<sequence>MTSSLSSLPLELVEEIFVRVPIESLVRFKTTSKEWYAFFSHKKFIYKHLDLSQERFIRVDVGHQSLQIFNPGTNARLCLPTPGELHYYTFGKAIHCDGLLLSNCRIFEGGKYRNSVKNLAVWNPMMSRVTWIELSNSYGLYDVYGFGYDNVSRENYKILRINQGLLSSEIEIYEFKSKLWRSVDATLECDHMWDYVSMNGNMYWLARKKMVNSETESFIQCFRGDRLSLLHHHHTSGKIEVWLTSKLADGVVSWSKYLNVTHDPLVLPSTSRRRIHPTYFTHKTDKIMLLCEEEDFEEKYIYTNVYEIFWFRFLVRGNSAVESKLEQKKASQKNDQTADSTSIITLDEIAFKETGKKTERMIIRCKICNISTSSEDVMETHKLGKKHQARLKKQYISEDNKHLAVLEYRNHYSPSWDL</sequence>
<dbReference type="Gene3D" id="1.20.1280.50">
    <property type="match status" value="1"/>
</dbReference>
<dbReference type="InterPro" id="IPR017451">
    <property type="entry name" value="F-box-assoc_interact_dom"/>
</dbReference>
<dbReference type="Proteomes" id="UP000836841">
    <property type="component" value="Chromosome 4"/>
</dbReference>
<dbReference type="InterPro" id="IPR036236">
    <property type="entry name" value="Znf_C2H2_sf"/>
</dbReference>
<dbReference type="SUPFAM" id="SSF81383">
    <property type="entry name" value="F-box domain"/>
    <property type="match status" value="1"/>
</dbReference>
<evidence type="ECO:0000313" key="3">
    <source>
        <dbReference type="Proteomes" id="UP000836841"/>
    </source>
</evidence>
<dbReference type="Pfam" id="PF00646">
    <property type="entry name" value="F-box"/>
    <property type="match status" value="1"/>
</dbReference>
<evidence type="ECO:0000313" key="2">
    <source>
        <dbReference type="EMBL" id="CAH2061250.1"/>
    </source>
</evidence>
<dbReference type="InterPro" id="IPR001810">
    <property type="entry name" value="F-box_dom"/>
</dbReference>
<reference evidence="2 3" key="1">
    <citation type="submission" date="2022-03" db="EMBL/GenBank/DDBJ databases">
        <authorList>
            <person name="Nunn A."/>
            <person name="Chopra R."/>
            <person name="Nunn A."/>
            <person name="Contreras Garrido A."/>
        </authorList>
    </citation>
    <scope>NUCLEOTIDE SEQUENCE [LARGE SCALE GENOMIC DNA]</scope>
</reference>
<gene>
    <name evidence="2" type="ORF">TAV2_LOCUS12838</name>
</gene>
<dbReference type="AlphaFoldDB" id="A0AAU9SBY6"/>
<accession>A0AAU9SBY6</accession>
<dbReference type="InterPro" id="IPR036047">
    <property type="entry name" value="F-box-like_dom_sf"/>
</dbReference>
<dbReference type="Gene3D" id="3.30.160.60">
    <property type="entry name" value="Classic Zinc Finger"/>
    <property type="match status" value="1"/>
</dbReference>
<organism evidence="2 3">
    <name type="scientific">Thlaspi arvense</name>
    <name type="common">Field penny-cress</name>
    <dbReference type="NCBI Taxonomy" id="13288"/>
    <lineage>
        <taxon>Eukaryota</taxon>
        <taxon>Viridiplantae</taxon>
        <taxon>Streptophyta</taxon>
        <taxon>Embryophyta</taxon>
        <taxon>Tracheophyta</taxon>
        <taxon>Spermatophyta</taxon>
        <taxon>Magnoliopsida</taxon>
        <taxon>eudicotyledons</taxon>
        <taxon>Gunneridae</taxon>
        <taxon>Pentapetalae</taxon>
        <taxon>rosids</taxon>
        <taxon>malvids</taxon>
        <taxon>Brassicales</taxon>
        <taxon>Brassicaceae</taxon>
        <taxon>Thlaspideae</taxon>
        <taxon>Thlaspi</taxon>
    </lineage>
</organism>
<dbReference type="SUPFAM" id="SSF57667">
    <property type="entry name" value="beta-beta-alpha zinc fingers"/>
    <property type="match status" value="1"/>
</dbReference>
<dbReference type="Pfam" id="PF07734">
    <property type="entry name" value="FBA_1"/>
    <property type="match status" value="1"/>
</dbReference>
<dbReference type="InterPro" id="IPR006527">
    <property type="entry name" value="F-box-assoc_dom_typ1"/>
</dbReference>
<evidence type="ECO:0000259" key="1">
    <source>
        <dbReference type="PROSITE" id="PS50181"/>
    </source>
</evidence>
<name>A0AAU9SBY6_THLAR</name>
<dbReference type="InterPro" id="IPR050796">
    <property type="entry name" value="SCF_F-box_component"/>
</dbReference>
<keyword evidence="3" id="KW-1185">Reference proteome</keyword>
<dbReference type="PANTHER" id="PTHR31672:SF13">
    <property type="entry name" value="F-BOX PROTEIN CPR30-LIKE"/>
    <property type="match status" value="1"/>
</dbReference>
<dbReference type="InterPro" id="IPR013087">
    <property type="entry name" value="Znf_C2H2_type"/>
</dbReference>
<dbReference type="EMBL" id="OU466860">
    <property type="protein sequence ID" value="CAH2061250.1"/>
    <property type="molecule type" value="Genomic_DNA"/>
</dbReference>
<dbReference type="Pfam" id="PF12874">
    <property type="entry name" value="zf-met"/>
    <property type="match status" value="1"/>
</dbReference>
<feature type="domain" description="F-box" evidence="1">
    <location>
        <begin position="2"/>
        <end position="49"/>
    </location>
</feature>